<proteinExistence type="predicted"/>
<sequence length="272" mass="30811">MSQPTNQLAVFNFDNNKVRIILDENNQPLFVAKDVATVLGYKDTVNAIKQFCNGVVIHHPIKDSLNREQNVRVIYEPDLYRLIFGSKLESAVRFQDWVFNEVLPTIRKTGSYQTANTATTTASPVKEYSNSDLQHLKHVYNIPQLAKVLGVSEPQAIQRLYQSYADTANDIKLIDNNTQAILNQFWAVVSQLDLNQINHSKKPYILAISLPEVYALAGQQLPDKTQLQHALQQSLMPKFQQANHVVSSRITNQAKRCWNFLTNSQSQTGATQ</sequence>
<gene>
    <name evidence="2" type="ORF">CYJ96_04625</name>
</gene>
<accession>A0A2I1RJ13</accession>
<dbReference type="PANTHER" id="PTHR36180:SF2">
    <property type="entry name" value="BRO FAMILY PROTEIN"/>
    <property type="match status" value="1"/>
</dbReference>
<dbReference type="AlphaFoldDB" id="A0A2I1RJ13"/>
<name>A0A2I1RJ13_FAUOS</name>
<dbReference type="RefSeq" id="WP_101964118.1">
    <property type="nucleotide sequence ID" value="NZ_PKJS01000005.1"/>
</dbReference>
<evidence type="ECO:0000313" key="2">
    <source>
        <dbReference type="EMBL" id="PKZ69084.1"/>
    </source>
</evidence>
<evidence type="ECO:0000313" key="3">
    <source>
        <dbReference type="Proteomes" id="UP000234914"/>
    </source>
</evidence>
<dbReference type="EMBL" id="PKJS01000005">
    <property type="protein sequence ID" value="PKZ69084.1"/>
    <property type="molecule type" value="Genomic_DNA"/>
</dbReference>
<dbReference type="Pfam" id="PF02498">
    <property type="entry name" value="Bro-N"/>
    <property type="match status" value="1"/>
</dbReference>
<protein>
    <recommendedName>
        <fullName evidence="1">Bro-N domain-containing protein</fullName>
    </recommendedName>
</protein>
<organism evidence="2 3">
    <name type="scientific">Faucicola osloensis</name>
    <name type="common">Moraxella osloensis</name>
    <dbReference type="NCBI Taxonomy" id="34062"/>
    <lineage>
        <taxon>Bacteria</taxon>
        <taxon>Pseudomonadati</taxon>
        <taxon>Pseudomonadota</taxon>
        <taxon>Gammaproteobacteria</taxon>
        <taxon>Moraxellales</taxon>
        <taxon>Moraxellaceae</taxon>
        <taxon>Faucicola</taxon>
    </lineage>
</organism>
<dbReference type="InterPro" id="IPR003497">
    <property type="entry name" value="BRO_N_domain"/>
</dbReference>
<dbReference type="PROSITE" id="PS51750">
    <property type="entry name" value="BRO_N"/>
    <property type="match status" value="1"/>
</dbReference>
<reference evidence="2 3" key="1">
    <citation type="submission" date="2017-12" db="EMBL/GenBank/DDBJ databases">
        <title>Phylogenetic diversity of female urinary microbiome.</title>
        <authorList>
            <person name="Thomas-White K."/>
            <person name="Wolfe A.J."/>
        </authorList>
    </citation>
    <scope>NUCLEOTIDE SEQUENCE [LARGE SCALE GENOMIC DNA]</scope>
    <source>
        <strain evidence="2 3">UMB0416</strain>
    </source>
</reference>
<dbReference type="Proteomes" id="UP000234914">
    <property type="component" value="Unassembled WGS sequence"/>
</dbReference>
<feature type="domain" description="Bro-N" evidence="1">
    <location>
        <begin position="5"/>
        <end position="110"/>
    </location>
</feature>
<dbReference type="SMART" id="SM01040">
    <property type="entry name" value="Bro-N"/>
    <property type="match status" value="1"/>
</dbReference>
<dbReference type="PANTHER" id="PTHR36180">
    <property type="entry name" value="DNA-BINDING PROTEIN-RELATED-RELATED"/>
    <property type="match status" value="1"/>
</dbReference>
<evidence type="ECO:0000259" key="1">
    <source>
        <dbReference type="PROSITE" id="PS51750"/>
    </source>
</evidence>
<comment type="caution">
    <text evidence="2">The sequence shown here is derived from an EMBL/GenBank/DDBJ whole genome shotgun (WGS) entry which is preliminary data.</text>
</comment>